<evidence type="ECO:0000313" key="3">
    <source>
        <dbReference type="EMBL" id="MFD1360585.1"/>
    </source>
</evidence>
<dbReference type="InterPro" id="IPR003675">
    <property type="entry name" value="Rce1/LyrA-like_dom"/>
</dbReference>
<dbReference type="EC" id="3.4.-.-" evidence="3"/>
<keyword evidence="3" id="KW-0378">Hydrolase</keyword>
<keyword evidence="1" id="KW-0812">Transmembrane</keyword>
<sequence>MKVKQSDIVKQLTDKELQQQLIVSQVLLLGLAFVLSFLLFDRMIDWLDYISLTLADIVYYGVLPGAVIVVVDMLLMAFFPKKYYDDGGINDRIFRNRSIKGILGLALLVAVTEELLFRGVIQTEFGYIAASVLFALVHIRYLHKPVLLVSVLFVSFYIGYIFVLTGNLLATIAAHFTVDFVLGVFIRCQK</sequence>
<dbReference type="GO" id="GO:0016787">
    <property type="term" value="F:hydrolase activity"/>
    <property type="evidence" value="ECO:0007669"/>
    <property type="project" value="UniProtKB-KW"/>
</dbReference>
<protein>
    <submittedName>
        <fullName evidence="3">CPBP family intramembrane glutamic endopeptidase</fullName>
        <ecNumber evidence="3">3.4.-.-</ecNumber>
    </submittedName>
</protein>
<feature type="transmembrane region" description="Helical" evidence="1">
    <location>
        <begin position="146"/>
        <end position="163"/>
    </location>
</feature>
<feature type="transmembrane region" description="Helical" evidence="1">
    <location>
        <begin position="169"/>
        <end position="188"/>
    </location>
</feature>
<proteinExistence type="predicted"/>
<keyword evidence="1" id="KW-0472">Membrane</keyword>
<keyword evidence="4" id="KW-1185">Reference proteome</keyword>
<evidence type="ECO:0000313" key="4">
    <source>
        <dbReference type="Proteomes" id="UP001597178"/>
    </source>
</evidence>
<feature type="transmembrane region" description="Helical" evidence="1">
    <location>
        <begin position="125"/>
        <end position="141"/>
    </location>
</feature>
<dbReference type="Proteomes" id="UP001597178">
    <property type="component" value="Unassembled WGS sequence"/>
</dbReference>
<keyword evidence="1" id="KW-1133">Transmembrane helix</keyword>
<evidence type="ECO:0000256" key="1">
    <source>
        <dbReference type="SAM" id="Phobius"/>
    </source>
</evidence>
<comment type="caution">
    <text evidence="3">The sequence shown here is derived from an EMBL/GenBank/DDBJ whole genome shotgun (WGS) entry which is preliminary data.</text>
</comment>
<feature type="transmembrane region" description="Helical" evidence="1">
    <location>
        <begin position="21"/>
        <end position="40"/>
    </location>
</feature>
<accession>A0ABW3ZQF2</accession>
<feature type="domain" description="CAAX prenyl protease 2/Lysostaphin resistance protein A-like" evidence="2">
    <location>
        <begin position="101"/>
        <end position="181"/>
    </location>
</feature>
<dbReference type="Pfam" id="PF02517">
    <property type="entry name" value="Rce1-like"/>
    <property type="match status" value="1"/>
</dbReference>
<evidence type="ECO:0000259" key="2">
    <source>
        <dbReference type="Pfam" id="PF02517"/>
    </source>
</evidence>
<dbReference type="EMBL" id="JBHTNH010000002">
    <property type="protein sequence ID" value="MFD1360585.1"/>
    <property type="molecule type" value="Genomic_DNA"/>
</dbReference>
<organism evidence="3 4">
    <name type="scientific">Lentibacillus salinarum</name>
    <dbReference type="NCBI Taxonomy" id="446820"/>
    <lineage>
        <taxon>Bacteria</taxon>
        <taxon>Bacillati</taxon>
        <taxon>Bacillota</taxon>
        <taxon>Bacilli</taxon>
        <taxon>Bacillales</taxon>
        <taxon>Bacillaceae</taxon>
        <taxon>Lentibacillus</taxon>
    </lineage>
</organism>
<dbReference type="RefSeq" id="WP_382397288.1">
    <property type="nucleotide sequence ID" value="NZ_JBHTNH010000002.1"/>
</dbReference>
<feature type="transmembrane region" description="Helical" evidence="1">
    <location>
        <begin position="60"/>
        <end position="80"/>
    </location>
</feature>
<feature type="transmembrane region" description="Helical" evidence="1">
    <location>
        <begin position="101"/>
        <end position="119"/>
    </location>
</feature>
<name>A0ABW3ZQF2_9BACI</name>
<reference evidence="4" key="1">
    <citation type="journal article" date="2019" name="Int. J. Syst. Evol. Microbiol.">
        <title>The Global Catalogue of Microorganisms (GCM) 10K type strain sequencing project: providing services to taxonomists for standard genome sequencing and annotation.</title>
        <authorList>
            <consortium name="The Broad Institute Genomics Platform"/>
            <consortium name="The Broad Institute Genome Sequencing Center for Infectious Disease"/>
            <person name="Wu L."/>
            <person name="Ma J."/>
        </authorList>
    </citation>
    <scope>NUCLEOTIDE SEQUENCE [LARGE SCALE GENOMIC DNA]</scope>
    <source>
        <strain evidence="4">CCUG 54822</strain>
    </source>
</reference>
<gene>
    <name evidence="3" type="ORF">ACFQ4A_02685</name>
</gene>